<evidence type="ECO:0000256" key="4">
    <source>
        <dbReference type="SAM" id="Phobius"/>
    </source>
</evidence>
<dbReference type="KEGG" id="mri:Mal4_54430"/>
<protein>
    <submittedName>
        <fullName evidence="5">Poly-beta-1,6-N-acetyl-D-glucosamine synthase</fullName>
        <ecNumber evidence="5">2.4.1.-</ecNumber>
    </submittedName>
</protein>
<keyword evidence="6" id="KW-1185">Reference proteome</keyword>
<feature type="transmembrane region" description="Helical" evidence="4">
    <location>
        <begin position="322"/>
        <end position="340"/>
    </location>
</feature>
<accession>A0A517ZF25</accession>
<feature type="transmembrane region" description="Helical" evidence="4">
    <location>
        <begin position="6"/>
        <end position="29"/>
    </location>
</feature>
<evidence type="ECO:0000256" key="2">
    <source>
        <dbReference type="ARBA" id="ARBA00022676"/>
    </source>
</evidence>
<evidence type="ECO:0000313" key="5">
    <source>
        <dbReference type="EMBL" id="QDU41078.1"/>
    </source>
</evidence>
<reference evidence="5 6" key="1">
    <citation type="submission" date="2019-02" db="EMBL/GenBank/DDBJ databases">
        <title>Deep-cultivation of Planctomycetes and their phenomic and genomic characterization uncovers novel biology.</title>
        <authorList>
            <person name="Wiegand S."/>
            <person name="Jogler M."/>
            <person name="Boedeker C."/>
            <person name="Pinto D."/>
            <person name="Vollmers J."/>
            <person name="Rivas-Marin E."/>
            <person name="Kohn T."/>
            <person name="Peeters S.H."/>
            <person name="Heuer A."/>
            <person name="Rast P."/>
            <person name="Oberbeckmann S."/>
            <person name="Bunk B."/>
            <person name="Jeske O."/>
            <person name="Meyerdierks A."/>
            <person name="Storesund J.E."/>
            <person name="Kallscheuer N."/>
            <person name="Luecker S."/>
            <person name="Lage O.M."/>
            <person name="Pohl T."/>
            <person name="Merkel B.J."/>
            <person name="Hornburger P."/>
            <person name="Mueller R.-W."/>
            <person name="Bruemmer F."/>
            <person name="Labrenz M."/>
            <person name="Spormann A.M."/>
            <person name="Op den Camp H."/>
            <person name="Overmann J."/>
            <person name="Amann R."/>
            <person name="Jetten M.S.M."/>
            <person name="Mascher T."/>
            <person name="Medema M.H."/>
            <person name="Devos D.P."/>
            <person name="Kaster A.-K."/>
            <person name="Ovreas L."/>
            <person name="Rohde M."/>
            <person name="Galperin M.Y."/>
            <person name="Jogler C."/>
        </authorList>
    </citation>
    <scope>NUCLEOTIDE SEQUENCE [LARGE SCALE GENOMIC DNA]</scope>
    <source>
        <strain evidence="5 6">Mal4</strain>
    </source>
</reference>
<dbReference type="GO" id="GO:0016757">
    <property type="term" value="F:glycosyltransferase activity"/>
    <property type="evidence" value="ECO:0007669"/>
    <property type="project" value="UniProtKB-KW"/>
</dbReference>
<dbReference type="Proteomes" id="UP000320496">
    <property type="component" value="Chromosome"/>
</dbReference>
<dbReference type="InterPro" id="IPR029044">
    <property type="entry name" value="Nucleotide-diphossugar_trans"/>
</dbReference>
<dbReference type="PANTHER" id="PTHR43630">
    <property type="entry name" value="POLY-BETA-1,6-N-ACETYL-D-GLUCOSAMINE SYNTHASE"/>
    <property type="match status" value="1"/>
</dbReference>
<dbReference type="OrthoDB" id="9766299at2"/>
<dbReference type="AlphaFoldDB" id="A0A517ZF25"/>
<name>A0A517ZF25_9PLAN</name>
<evidence type="ECO:0000256" key="3">
    <source>
        <dbReference type="ARBA" id="ARBA00022679"/>
    </source>
</evidence>
<dbReference type="Pfam" id="PF13641">
    <property type="entry name" value="Glyco_tranf_2_3"/>
    <property type="match status" value="1"/>
</dbReference>
<dbReference type="SUPFAM" id="SSF53448">
    <property type="entry name" value="Nucleotide-diphospho-sugar transferases"/>
    <property type="match status" value="1"/>
</dbReference>
<keyword evidence="3 5" id="KW-0808">Transferase</keyword>
<keyword evidence="2 5" id="KW-0328">Glycosyltransferase</keyword>
<keyword evidence="4" id="KW-0472">Membrane</keyword>
<dbReference type="RefSeq" id="WP_145372298.1">
    <property type="nucleotide sequence ID" value="NZ_CP036275.1"/>
</dbReference>
<dbReference type="CDD" id="cd06439">
    <property type="entry name" value="CESA_like_1"/>
    <property type="match status" value="1"/>
</dbReference>
<proteinExistence type="inferred from homology"/>
<keyword evidence="4" id="KW-0812">Transmembrane</keyword>
<dbReference type="PANTHER" id="PTHR43630:SF1">
    <property type="entry name" value="POLY-BETA-1,6-N-ACETYL-D-GLUCOSAMINE SYNTHASE"/>
    <property type="match status" value="1"/>
</dbReference>
<evidence type="ECO:0000256" key="1">
    <source>
        <dbReference type="ARBA" id="ARBA00006739"/>
    </source>
</evidence>
<sequence>MIVWQILFWTACGLTLYCYAGYPFLLALLCKRRSQRPEATQSPARDEWPMVSLVIAAYREEAVIMQRLNNALLCDYPADRLEILIGCDGNEDATGELVRSCPDSRVRLLQFDQRRGKPSVLNDCVAQARGDILVFSDANTFFEPDAIRRLIAHFDDAEIGGVCGKLLLVDPETGGNVDGLYWRYENFLKECEGRLGALLGVNGAIYAMRRSLYQPIPPETIVDDFLIGMRIHLKGSRLTYDPAAIATEESAPGIDAEFHRRARIGAGGFQSLVWLWPLLSPTRGRVALAFWSHKVLRWFCPLLLVVALASNVVLINQPLYQVTFALQLAFYCGALLGRFVAGGSLPARLSRLPTMFVSMNAALLVGFVRWLRGQQKAAWKRTDRTDEMVEREPAGSA</sequence>
<dbReference type="Gene3D" id="3.90.550.10">
    <property type="entry name" value="Spore Coat Polysaccharide Biosynthesis Protein SpsA, Chain A"/>
    <property type="match status" value="1"/>
</dbReference>
<dbReference type="EC" id="2.4.1.-" evidence="5"/>
<keyword evidence="4" id="KW-1133">Transmembrane helix</keyword>
<gene>
    <name evidence="5" type="primary">icaA_3</name>
    <name evidence="5" type="ORF">Mal4_54430</name>
</gene>
<evidence type="ECO:0000313" key="6">
    <source>
        <dbReference type="Proteomes" id="UP000320496"/>
    </source>
</evidence>
<comment type="similarity">
    <text evidence="1">Belongs to the glycosyltransferase 2 family.</text>
</comment>
<dbReference type="EMBL" id="CP036275">
    <property type="protein sequence ID" value="QDU41078.1"/>
    <property type="molecule type" value="Genomic_DNA"/>
</dbReference>
<organism evidence="5 6">
    <name type="scientific">Maioricimonas rarisocia</name>
    <dbReference type="NCBI Taxonomy" id="2528026"/>
    <lineage>
        <taxon>Bacteria</taxon>
        <taxon>Pseudomonadati</taxon>
        <taxon>Planctomycetota</taxon>
        <taxon>Planctomycetia</taxon>
        <taxon>Planctomycetales</taxon>
        <taxon>Planctomycetaceae</taxon>
        <taxon>Maioricimonas</taxon>
    </lineage>
</organism>
<feature type="transmembrane region" description="Helical" evidence="4">
    <location>
        <begin position="352"/>
        <end position="371"/>
    </location>
</feature>
<feature type="transmembrane region" description="Helical" evidence="4">
    <location>
        <begin position="295"/>
        <end position="315"/>
    </location>
</feature>